<reference evidence="2" key="1">
    <citation type="journal article" date="2014" name="Int. J. Syst. Evol. Microbiol.">
        <title>Complete genome sequence of Corynebacterium casei LMG S-19264T (=DSM 44701T), isolated from a smear-ripened cheese.</title>
        <authorList>
            <consortium name="US DOE Joint Genome Institute (JGI-PGF)"/>
            <person name="Walter F."/>
            <person name="Albersmeier A."/>
            <person name="Kalinowski J."/>
            <person name="Ruckert C."/>
        </authorList>
    </citation>
    <scope>NUCLEOTIDE SEQUENCE</scope>
    <source>
        <strain evidence="2">JCM 19018</strain>
    </source>
</reference>
<feature type="compositionally biased region" description="Basic and acidic residues" evidence="1">
    <location>
        <begin position="84"/>
        <end position="98"/>
    </location>
</feature>
<organism evidence="2 3">
    <name type="scientific">Haloarcula sebkhae</name>
    <dbReference type="NCBI Taxonomy" id="932660"/>
    <lineage>
        <taxon>Archaea</taxon>
        <taxon>Methanobacteriati</taxon>
        <taxon>Methanobacteriota</taxon>
        <taxon>Stenosarchaea group</taxon>
        <taxon>Halobacteria</taxon>
        <taxon>Halobacteriales</taxon>
        <taxon>Haloarculaceae</taxon>
        <taxon>Haloarcula</taxon>
    </lineage>
</organism>
<feature type="compositionally biased region" description="Basic and acidic residues" evidence="1">
    <location>
        <begin position="26"/>
        <end position="54"/>
    </location>
</feature>
<evidence type="ECO:0000313" key="3">
    <source>
        <dbReference type="Proteomes" id="UP000614221"/>
    </source>
</evidence>
<protein>
    <submittedName>
        <fullName evidence="2">Uncharacterized protein</fullName>
    </submittedName>
</protein>
<dbReference type="Proteomes" id="UP000614221">
    <property type="component" value="Unassembled WGS sequence"/>
</dbReference>
<feature type="region of interest" description="Disordered" evidence="1">
    <location>
        <begin position="69"/>
        <end position="101"/>
    </location>
</feature>
<accession>A0A830EIS6</accession>
<dbReference type="EMBL" id="BMPD01000002">
    <property type="protein sequence ID" value="GGK66247.1"/>
    <property type="molecule type" value="Genomic_DNA"/>
</dbReference>
<feature type="region of interest" description="Disordered" evidence="1">
    <location>
        <begin position="126"/>
        <end position="145"/>
    </location>
</feature>
<evidence type="ECO:0000313" key="2">
    <source>
        <dbReference type="EMBL" id="GGK66247.1"/>
    </source>
</evidence>
<dbReference type="AlphaFoldDB" id="A0A830EIS6"/>
<name>A0A830EIS6_9EURY</name>
<proteinExistence type="predicted"/>
<feature type="compositionally biased region" description="Basic residues" evidence="1">
    <location>
        <begin position="1"/>
        <end position="12"/>
    </location>
</feature>
<reference evidence="2" key="2">
    <citation type="submission" date="2020-09" db="EMBL/GenBank/DDBJ databases">
        <authorList>
            <person name="Sun Q."/>
            <person name="Ohkuma M."/>
        </authorList>
    </citation>
    <scope>NUCLEOTIDE SEQUENCE</scope>
    <source>
        <strain evidence="2">JCM 19018</strain>
    </source>
</reference>
<evidence type="ECO:0000256" key="1">
    <source>
        <dbReference type="SAM" id="MobiDB-lite"/>
    </source>
</evidence>
<sequence>MIHRPRAACRARTRPDTPSHCVRSHGRGEEIHRAERDHNGDSDDECKQEADDGKSQCWLAACRRDHRGWHNERGDCEADDDQRDEPVHERNQERDHTFNEQVSPLVEHWRLLVGTVAHCSDDTDEVAVHEQHRDEKHAQQTQHATDKDSFDFLLAGPGVSECVF</sequence>
<feature type="region of interest" description="Disordered" evidence="1">
    <location>
        <begin position="1"/>
        <end position="54"/>
    </location>
</feature>
<comment type="caution">
    <text evidence="2">The sequence shown here is derived from an EMBL/GenBank/DDBJ whole genome shotgun (WGS) entry which is preliminary data.</text>
</comment>
<gene>
    <name evidence="2" type="ORF">GCM10009067_18410</name>
</gene>